<dbReference type="EMBL" id="JBEPBX010000028">
    <property type="protein sequence ID" value="MER6616805.1"/>
    <property type="molecule type" value="Genomic_DNA"/>
</dbReference>
<proteinExistence type="predicted"/>
<protein>
    <submittedName>
        <fullName evidence="4">GNAT family N-acetyltransferase</fullName>
    </submittedName>
</protein>
<accession>A0ABV1V2E4</accession>
<dbReference type="Gene3D" id="3.40.630.30">
    <property type="match status" value="1"/>
</dbReference>
<evidence type="ECO:0000256" key="2">
    <source>
        <dbReference type="ARBA" id="ARBA00023315"/>
    </source>
</evidence>
<dbReference type="InterPro" id="IPR050832">
    <property type="entry name" value="Bact_Acetyltransf"/>
</dbReference>
<dbReference type="InterPro" id="IPR016181">
    <property type="entry name" value="Acyl_CoA_acyltransferase"/>
</dbReference>
<dbReference type="SUPFAM" id="SSF55729">
    <property type="entry name" value="Acyl-CoA N-acyltransferases (Nat)"/>
    <property type="match status" value="1"/>
</dbReference>
<feature type="domain" description="N-acetyltransferase" evidence="3">
    <location>
        <begin position="5"/>
        <end position="178"/>
    </location>
</feature>
<gene>
    <name evidence="4" type="ORF">ABT276_26265</name>
</gene>
<dbReference type="PROSITE" id="PS51186">
    <property type="entry name" value="GNAT"/>
    <property type="match status" value="1"/>
</dbReference>
<keyword evidence="1" id="KW-0808">Transferase</keyword>
<dbReference type="Proteomes" id="UP001445472">
    <property type="component" value="Unassembled WGS sequence"/>
</dbReference>
<name>A0ABV1V2E4_9ACTN</name>
<evidence type="ECO:0000256" key="1">
    <source>
        <dbReference type="ARBA" id="ARBA00022679"/>
    </source>
</evidence>
<reference evidence="4 5" key="1">
    <citation type="submission" date="2024-06" db="EMBL/GenBank/DDBJ databases">
        <title>The Natural Products Discovery Center: Release of the First 8490 Sequenced Strains for Exploring Actinobacteria Biosynthetic Diversity.</title>
        <authorList>
            <person name="Kalkreuter E."/>
            <person name="Kautsar S.A."/>
            <person name="Yang D."/>
            <person name="Bader C.D."/>
            <person name="Teijaro C.N."/>
            <person name="Fluegel L."/>
            <person name="Davis C.M."/>
            <person name="Simpson J.R."/>
            <person name="Lauterbach L."/>
            <person name="Steele A.D."/>
            <person name="Gui C."/>
            <person name="Meng S."/>
            <person name="Li G."/>
            <person name="Viehrig K."/>
            <person name="Ye F."/>
            <person name="Su P."/>
            <person name="Kiefer A.F."/>
            <person name="Nichols A."/>
            <person name="Cepeda A.J."/>
            <person name="Yan W."/>
            <person name="Fan B."/>
            <person name="Jiang Y."/>
            <person name="Adhikari A."/>
            <person name="Zheng C.-J."/>
            <person name="Schuster L."/>
            <person name="Cowan T.M."/>
            <person name="Smanski M.J."/>
            <person name="Chevrette M.G."/>
            <person name="De Carvalho L.P.S."/>
            <person name="Shen B."/>
        </authorList>
    </citation>
    <scope>NUCLEOTIDE SEQUENCE [LARGE SCALE GENOMIC DNA]</scope>
    <source>
        <strain evidence="4 5">NPDC000837</strain>
    </source>
</reference>
<dbReference type="PANTHER" id="PTHR43877">
    <property type="entry name" value="AMINOALKYLPHOSPHONATE N-ACETYLTRANSFERASE-RELATED-RELATED"/>
    <property type="match status" value="1"/>
</dbReference>
<keyword evidence="2" id="KW-0012">Acyltransferase</keyword>
<dbReference type="Pfam" id="PF00583">
    <property type="entry name" value="Acetyltransf_1"/>
    <property type="match status" value="1"/>
</dbReference>
<organism evidence="4 5">
    <name type="scientific">Streptomyces xantholiticus</name>
    <dbReference type="NCBI Taxonomy" id="68285"/>
    <lineage>
        <taxon>Bacteria</taxon>
        <taxon>Bacillati</taxon>
        <taxon>Actinomycetota</taxon>
        <taxon>Actinomycetes</taxon>
        <taxon>Kitasatosporales</taxon>
        <taxon>Streptomycetaceae</taxon>
        <taxon>Streptomyces</taxon>
    </lineage>
</organism>
<dbReference type="InterPro" id="IPR000182">
    <property type="entry name" value="GNAT_dom"/>
</dbReference>
<dbReference type="CDD" id="cd04301">
    <property type="entry name" value="NAT_SF"/>
    <property type="match status" value="1"/>
</dbReference>
<evidence type="ECO:0000259" key="3">
    <source>
        <dbReference type="PROSITE" id="PS51186"/>
    </source>
</evidence>
<keyword evidence="5" id="KW-1185">Reference proteome</keyword>
<evidence type="ECO:0000313" key="4">
    <source>
        <dbReference type="EMBL" id="MER6616805.1"/>
    </source>
</evidence>
<sequence length="197" mass="21530">MITDSAFRLAAASGSASDRDFDLNALVDLYDDAARWMLRNGIDQWKPGDKDADHFRHRIAQGEVWLLLDGGRAAGAYELWWDDLPAWGDRPPVAGYVHRLMTDRAHAPAGSGRALLAHAERRIAAAGRELARLDCLSRNPRLRAYYEAAGYRVVGEQPAKVAADGSRYGVLLLEKRLAPKAPASTCARPGPGGQPQM</sequence>
<dbReference type="PANTHER" id="PTHR43877:SF2">
    <property type="entry name" value="AMINOALKYLPHOSPHONATE N-ACETYLTRANSFERASE-RELATED"/>
    <property type="match status" value="1"/>
</dbReference>
<dbReference type="RefSeq" id="WP_351978082.1">
    <property type="nucleotide sequence ID" value="NZ_JBEPBX010000028.1"/>
</dbReference>
<comment type="caution">
    <text evidence="4">The sequence shown here is derived from an EMBL/GenBank/DDBJ whole genome shotgun (WGS) entry which is preliminary data.</text>
</comment>
<evidence type="ECO:0000313" key="5">
    <source>
        <dbReference type="Proteomes" id="UP001445472"/>
    </source>
</evidence>